<organism evidence="7 8">
    <name type="scientific">Amycolatopsis thailandensis</name>
    <dbReference type="NCBI Taxonomy" id="589330"/>
    <lineage>
        <taxon>Bacteria</taxon>
        <taxon>Bacillati</taxon>
        <taxon>Actinomycetota</taxon>
        <taxon>Actinomycetes</taxon>
        <taxon>Pseudonocardiales</taxon>
        <taxon>Pseudonocardiaceae</taxon>
        <taxon>Amycolatopsis</taxon>
    </lineage>
</organism>
<evidence type="ECO:0000256" key="2">
    <source>
        <dbReference type="ARBA" id="ARBA00009323"/>
    </source>
</evidence>
<dbReference type="AlphaFoldDB" id="A0A229S2U4"/>
<evidence type="ECO:0000256" key="6">
    <source>
        <dbReference type="ARBA" id="ARBA00023306"/>
    </source>
</evidence>
<evidence type="ECO:0000256" key="5">
    <source>
        <dbReference type="ARBA" id="ARBA00023210"/>
    </source>
</evidence>
<comment type="caution">
    <text evidence="7">The sequence shown here is derived from an EMBL/GenBank/DDBJ whole genome shotgun (WGS) entry which is preliminary data.</text>
</comment>
<keyword evidence="3" id="KW-0132">Cell division</keyword>
<sequence>MSEYVLPPSGPGGGAGYSTCSHPMDFAVLCVVNGRAEVRGHFSYDSRDPYTVRAFFAQGEDDFVEWVFGRDLLADGLLRPAGHGDIRIRPSSDDHALIVIELTSPFGTAVLAAPRQALEEFLACAAEIVPFGEEHRLLDWDSELERLLAGER</sequence>
<dbReference type="Gene3D" id="2.30.31.20">
    <property type="entry name" value="Sporulation-specific cell division protein SsgB"/>
    <property type="match status" value="1"/>
</dbReference>
<keyword evidence="5" id="KW-0717">Septation</keyword>
<dbReference type="InterPro" id="IPR006776">
    <property type="entry name" value="SsgB"/>
</dbReference>
<proteinExistence type="inferred from homology"/>
<dbReference type="RefSeq" id="WP_093935864.1">
    <property type="nucleotide sequence ID" value="NZ_NMQT01000077.1"/>
</dbReference>
<dbReference type="GO" id="GO:0000917">
    <property type="term" value="P:division septum assembly"/>
    <property type="evidence" value="ECO:0007669"/>
    <property type="project" value="UniProtKB-KW"/>
</dbReference>
<evidence type="ECO:0000256" key="1">
    <source>
        <dbReference type="ARBA" id="ARBA00004431"/>
    </source>
</evidence>
<evidence type="ECO:0000256" key="3">
    <source>
        <dbReference type="ARBA" id="ARBA00022618"/>
    </source>
</evidence>
<evidence type="ECO:0000313" key="8">
    <source>
        <dbReference type="Proteomes" id="UP000215223"/>
    </source>
</evidence>
<gene>
    <name evidence="7" type="ORF">CFP71_22170</name>
</gene>
<evidence type="ECO:0000256" key="4">
    <source>
        <dbReference type="ARBA" id="ARBA00022969"/>
    </source>
</evidence>
<accession>A0A229S2U4</accession>
<dbReference type="GO" id="GO:0030428">
    <property type="term" value="C:cell septum"/>
    <property type="evidence" value="ECO:0007669"/>
    <property type="project" value="UniProtKB-SubCell"/>
</dbReference>
<comment type="subcellular location">
    <subcellularLocation>
        <location evidence="1">Cell septum</location>
    </subcellularLocation>
</comment>
<comment type="similarity">
    <text evidence="2">Belongs to the SsgA family.</text>
</comment>
<dbReference type="InterPro" id="IPR038658">
    <property type="entry name" value="SsgB_sf"/>
</dbReference>
<evidence type="ECO:0000313" key="7">
    <source>
        <dbReference type="EMBL" id="OXM53228.1"/>
    </source>
</evidence>
<reference evidence="7 8" key="1">
    <citation type="submission" date="2017-07" db="EMBL/GenBank/DDBJ databases">
        <title>Amycolatopsis thailandensis Genome sequencing and assembly.</title>
        <authorList>
            <person name="Kaur N."/>
            <person name="Mayilraj S."/>
        </authorList>
    </citation>
    <scope>NUCLEOTIDE SEQUENCE [LARGE SCALE GENOMIC DNA]</scope>
    <source>
        <strain evidence="7 8">JCM 16380</strain>
    </source>
</reference>
<keyword evidence="4" id="KW-0749">Sporulation</keyword>
<keyword evidence="6" id="KW-0131">Cell cycle</keyword>
<keyword evidence="8" id="KW-1185">Reference proteome</keyword>
<dbReference type="EMBL" id="NMQT01000077">
    <property type="protein sequence ID" value="OXM53228.1"/>
    <property type="molecule type" value="Genomic_DNA"/>
</dbReference>
<dbReference type="GO" id="GO:0030435">
    <property type="term" value="P:sporulation resulting in formation of a cellular spore"/>
    <property type="evidence" value="ECO:0007669"/>
    <property type="project" value="UniProtKB-KW"/>
</dbReference>
<dbReference type="Pfam" id="PF04686">
    <property type="entry name" value="SsgA"/>
    <property type="match status" value="1"/>
</dbReference>
<dbReference type="Proteomes" id="UP000215223">
    <property type="component" value="Unassembled WGS sequence"/>
</dbReference>
<name>A0A229S2U4_9PSEU</name>
<protein>
    <submittedName>
        <fullName evidence="7">Sporulation protein SsgA</fullName>
    </submittedName>
</protein>
<dbReference type="OrthoDB" id="3853096at2"/>